<dbReference type="Gene3D" id="3.40.50.1110">
    <property type="entry name" value="SGNH hydrolase"/>
    <property type="match status" value="1"/>
</dbReference>
<proteinExistence type="predicted"/>
<dbReference type="SUPFAM" id="SSF52266">
    <property type="entry name" value="SGNH hydrolase"/>
    <property type="match status" value="1"/>
</dbReference>
<accession>A0A1T4TBG9</accession>
<gene>
    <name evidence="1" type="ORF">SAMN02745126_05951</name>
</gene>
<sequence>MKKAVFWVAYGLLLTAITVTGLEFVSTFFTPPWPAFELRPIEASRGAIRQIKTLAEAPESIPFYNSWGVKDRERTIDKPPGIRFRSVVVGDSFVEGAFALPTVTDAIEQDWAKAGIKDMEAVNLGISATGPPQYYYRIMRVALDLHPDAIMLVFYSGNDFLSRALEPWEIPPFIAERPEPSLLGTVAPHLTWLAVNRLSLSELGRGNVAVPNEFDTLNDVILKKPRTERAALLAQHLKKYYYPNMDVATLQEIMARGGDKFWDAFERTDSEREFLMGWMISNMVQVETGTWKTARDAAEATQMVDAAEIAATLSWLTAARDLVEGAGVKFLVAIAPMASVDPRYEDFWKPWPRYYAWNLQREAARQRLDAALREKGITPIELADDLTGVTGTYRLTDGHWTSLGTSIVGQRMQKELMEARSGVHAARR</sequence>
<keyword evidence="2" id="KW-1185">Reference proteome</keyword>
<evidence type="ECO:0008006" key="3">
    <source>
        <dbReference type="Google" id="ProtNLM"/>
    </source>
</evidence>
<dbReference type="GO" id="GO:0016788">
    <property type="term" value="F:hydrolase activity, acting on ester bonds"/>
    <property type="evidence" value="ECO:0007669"/>
    <property type="project" value="UniProtKB-ARBA"/>
</dbReference>
<name>A0A1T4TBG9_9HYPH</name>
<dbReference type="AlphaFoldDB" id="A0A1T4TBG9"/>
<dbReference type="InterPro" id="IPR036514">
    <property type="entry name" value="SGNH_hydro_sf"/>
</dbReference>
<organism evidence="1 2">
    <name type="scientific">Enhydrobacter aerosaccus</name>
    <dbReference type="NCBI Taxonomy" id="225324"/>
    <lineage>
        <taxon>Bacteria</taxon>
        <taxon>Pseudomonadati</taxon>
        <taxon>Pseudomonadota</taxon>
        <taxon>Alphaproteobacteria</taxon>
        <taxon>Hyphomicrobiales</taxon>
        <taxon>Enhydrobacter</taxon>
    </lineage>
</organism>
<dbReference type="RefSeq" id="WP_085937690.1">
    <property type="nucleotide sequence ID" value="NZ_FUWJ01000015.1"/>
</dbReference>
<protein>
    <recommendedName>
        <fullName evidence="3">SGNH hydrolase-like domain-containing protein, acetyltransferase AlgX</fullName>
    </recommendedName>
</protein>
<dbReference type="Proteomes" id="UP000190092">
    <property type="component" value="Unassembled WGS sequence"/>
</dbReference>
<reference evidence="2" key="1">
    <citation type="submission" date="2017-02" db="EMBL/GenBank/DDBJ databases">
        <authorList>
            <person name="Varghese N."/>
            <person name="Submissions S."/>
        </authorList>
    </citation>
    <scope>NUCLEOTIDE SEQUENCE [LARGE SCALE GENOMIC DNA]</scope>
    <source>
        <strain evidence="2">ATCC 27094</strain>
    </source>
</reference>
<dbReference type="STRING" id="225324.SAMN02745126_05951"/>
<dbReference type="OrthoDB" id="7374798at2"/>
<evidence type="ECO:0000313" key="2">
    <source>
        <dbReference type="Proteomes" id="UP000190092"/>
    </source>
</evidence>
<dbReference type="EMBL" id="FUWJ01000015">
    <property type="protein sequence ID" value="SKA37753.1"/>
    <property type="molecule type" value="Genomic_DNA"/>
</dbReference>
<evidence type="ECO:0000313" key="1">
    <source>
        <dbReference type="EMBL" id="SKA37753.1"/>
    </source>
</evidence>
<dbReference type="CDD" id="cd00229">
    <property type="entry name" value="SGNH_hydrolase"/>
    <property type="match status" value="1"/>
</dbReference>